<sequence length="207" mass="23901">MTEPSFNNFKPGLKKPLNYHKVNHNLFTIAATQHSSHTTSLSFSHLHNPRSGSLQIRPSPALSKFVLRRLSPAATRRRWFARSRRHSSSWFARCCRWYRCCHRVFSEPLPQPSSPQPPLTAVKLVSLSFSPSSSFSLKDSRYIFFPSYLISHLPHCFTLLRVEVCKICYRNHYEEISIERLEAAAVVHFSGPAKPWLEIGLPQLRKQ</sequence>
<evidence type="ECO:0000313" key="1">
    <source>
        <dbReference type="EMBL" id="KAK7250821.1"/>
    </source>
</evidence>
<gene>
    <name evidence="1" type="ORF">RIF29_33534</name>
</gene>
<dbReference type="EMBL" id="JAYWIO010000007">
    <property type="protein sequence ID" value="KAK7250821.1"/>
    <property type="molecule type" value="Genomic_DNA"/>
</dbReference>
<protein>
    <submittedName>
        <fullName evidence="1">Uncharacterized protein</fullName>
    </submittedName>
</protein>
<comment type="caution">
    <text evidence="1">The sequence shown here is derived from an EMBL/GenBank/DDBJ whole genome shotgun (WGS) entry which is preliminary data.</text>
</comment>
<dbReference type="AlphaFoldDB" id="A0AAN9HQR4"/>
<accession>A0AAN9HQR4</accession>
<organism evidence="1 2">
    <name type="scientific">Crotalaria pallida</name>
    <name type="common">Smooth rattlebox</name>
    <name type="synonym">Crotalaria striata</name>
    <dbReference type="NCBI Taxonomy" id="3830"/>
    <lineage>
        <taxon>Eukaryota</taxon>
        <taxon>Viridiplantae</taxon>
        <taxon>Streptophyta</taxon>
        <taxon>Embryophyta</taxon>
        <taxon>Tracheophyta</taxon>
        <taxon>Spermatophyta</taxon>
        <taxon>Magnoliopsida</taxon>
        <taxon>eudicotyledons</taxon>
        <taxon>Gunneridae</taxon>
        <taxon>Pentapetalae</taxon>
        <taxon>rosids</taxon>
        <taxon>fabids</taxon>
        <taxon>Fabales</taxon>
        <taxon>Fabaceae</taxon>
        <taxon>Papilionoideae</taxon>
        <taxon>50 kb inversion clade</taxon>
        <taxon>genistoids sensu lato</taxon>
        <taxon>core genistoids</taxon>
        <taxon>Crotalarieae</taxon>
        <taxon>Crotalaria</taxon>
    </lineage>
</organism>
<reference evidence="1 2" key="1">
    <citation type="submission" date="2024-01" db="EMBL/GenBank/DDBJ databases">
        <title>The genomes of 5 underutilized Papilionoideae crops provide insights into root nodulation and disease resistanc.</title>
        <authorList>
            <person name="Yuan L."/>
        </authorList>
    </citation>
    <scope>NUCLEOTIDE SEQUENCE [LARGE SCALE GENOMIC DNA]</scope>
    <source>
        <strain evidence="1">ZHUSHIDOU_FW_LH</strain>
        <tissue evidence="1">Leaf</tissue>
    </source>
</reference>
<keyword evidence="2" id="KW-1185">Reference proteome</keyword>
<proteinExistence type="predicted"/>
<dbReference type="Proteomes" id="UP001372338">
    <property type="component" value="Unassembled WGS sequence"/>
</dbReference>
<name>A0AAN9HQR4_CROPI</name>
<evidence type="ECO:0000313" key="2">
    <source>
        <dbReference type="Proteomes" id="UP001372338"/>
    </source>
</evidence>